<proteinExistence type="predicted"/>
<gene>
    <name evidence="3" type="ORF">AOX59_12165</name>
</gene>
<name>A0A0U4E7I7_9BACI</name>
<keyword evidence="3" id="KW-0808">Transferase</keyword>
<feature type="coiled-coil region" evidence="1">
    <location>
        <begin position="72"/>
        <end position="99"/>
    </location>
</feature>
<keyword evidence="3" id="KW-0489">Methyltransferase</keyword>
<evidence type="ECO:0000313" key="4">
    <source>
        <dbReference type="Proteomes" id="UP000050331"/>
    </source>
</evidence>
<dbReference type="AlphaFoldDB" id="A0A0U4E7I7"/>
<dbReference type="InterPro" id="IPR029063">
    <property type="entry name" value="SAM-dependent_MTases_sf"/>
</dbReference>
<reference evidence="3 4" key="1">
    <citation type="submission" date="2016-01" db="EMBL/GenBank/DDBJ databases">
        <title>Complete genome sequence of strain Lentibacillus amyloliquefaciens LAM0015T isolated from saline sediment.</title>
        <authorList>
            <person name="Wang J.-L."/>
            <person name="He M.-X."/>
        </authorList>
    </citation>
    <scope>NUCLEOTIDE SEQUENCE [LARGE SCALE GENOMIC DNA]</scope>
    <source>
        <strain evidence="3 4">LAM0015</strain>
    </source>
</reference>
<dbReference type="RefSeq" id="WP_068445918.1">
    <property type="nucleotide sequence ID" value="NZ_CP013862.1"/>
</dbReference>
<dbReference type="Gene3D" id="3.40.50.150">
    <property type="entry name" value="Vaccinia Virus protein VP39"/>
    <property type="match status" value="1"/>
</dbReference>
<dbReference type="EMBL" id="CP013862">
    <property type="protein sequence ID" value="ALX49276.1"/>
    <property type="molecule type" value="Genomic_DNA"/>
</dbReference>
<evidence type="ECO:0000259" key="2">
    <source>
        <dbReference type="Pfam" id="PF08241"/>
    </source>
</evidence>
<protein>
    <submittedName>
        <fullName evidence="3">Methyltransferase type 11</fullName>
    </submittedName>
</protein>
<keyword evidence="1" id="KW-0175">Coiled coil</keyword>
<dbReference type="PANTHER" id="PTHR45036:SF1">
    <property type="entry name" value="METHYLTRANSFERASE LIKE 7A"/>
    <property type="match status" value="1"/>
</dbReference>
<sequence length="202" mass="23219">MKKEKLIRKYDKHVKMYKNICNNRHLERWRRLLLANANGNILEVGVGIGANFPHYNKENVHVTAVDFSPEMIKSAKQTAADYQIDAEFLQKDAEELDFEANSFDCIVSTLTMCGYPHPTRILNQFNRWCRKDGTILLMEHGISSNSALSFAQRIADPLFKKAAGCHCDRNMMKIVEESDLKIDYKNSYWTGIISLIWASPSK</sequence>
<dbReference type="InterPro" id="IPR052356">
    <property type="entry name" value="Thiol_S-MT"/>
</dbReference>
<organism evidence="3 4">
    <name type="scientific">Lentibacillus amyloliquefaciens</name>
    <dbReference type="NCBI Taxonomy" id="1472767"/>
    <lineage>
        <taxon>Bacteria</taxon>
        <taxon>Bacillati</taxon>
        <taxon>Bacillota</taxon>
        <taxon>Bacilli</taxon>
        <taxon>Bacillales</taxon>
        <taxon>Bacillaceae</taxon>
        <taxon>Lentibacillus</taxon>
    </lineage>
</organism>
<dbReference type="PANTHER" id="PTHR45036">
    <property type="entry name" value="METHYLTRANSFERASE LIKE 7B"/>
    <property type="match status" value="1"/>
</dbReference>
<evidence type="ECO:0000313" key="3">
    <source>
        <dbReference type="EMBL" id="ALX49276.1"/>
    </source>
</evidence>
<keyword evidence="4" id="KW-1185">Reference proteome</keyword>
<dbReference type="KEGG" id="lao:AOX59_12165"/>
<dbReference type="GO" id="GO:0008757">
    <property type="term" value="F:S-adenosylmethionine-dependent methyltransferase activity"/>
    <property type="evidence" value="ECO:0007669"/>
    <property type="project" value="InterPro"/>
</dbReference>
<evidence type="ECO:0000256" key="1">
    <source>
        <dbReference type="SAM" id="Coils"/>
    </source>
</evidence>
<dbReference type="InterPro" id="IPR013216">
    <property type="entry name" value="Methyltransf_11"/>
</dbReference>
<accession>A0A0U4E7I7</accession>
<dbReference type="CDD" id="cd02440">
    <property type="entry name" value="AdoMet_MTases"/>
    <property type="match status" value="1"/>
</dbReference>
<dbReference type="Proteomes" id="UP000050331">
    <property type="component" value="Chromosome"/>
</dbReference>
<dbReference type="GO" id="GO:0032259">
    <property type="term" value="P:methylation"/>
    <property type="evidence" value="ECO:0007669"/>
    <property type="project" value="UniProtKB-KW"/>
</dbReference>
<dbReference type="Pfam" id="PF08241">
    <property type="entry name" value="Methyltransf_11"/>
    <property type="match status" value="1"/>
</dbReference>
<dbReference type="SUPFAM" id="SSF53335">
    <property type="entry name" value="S-adenosyl-L-methionine-dependent methyltransferases"/>
    <property type="match status" value="1"/>
</dbReference>
<dbReference type="STRING" id="1472767.AOX59_12165"/>
<feature type="domain" description="Methyltransferase type 11" evidence="2">
    <location>
        <begin position="42"/>
        <end position="136"/>
    </location>
</feature>
<dbReference type="OrthoDB" id="9772751at2"/>